<gene>
    <name evidence="8" type="ORF">ABT276_27985</name>
</gene>
<dbReference type="PANTHER" id="PTHR43214:SF24">
    <property type="entry name" value="TRANSCRIPTIONAL REGULATORY PROTEIN NARL-RELATED"/>
    <property type="match status" value="1"/>
</dbReference>
<dbReference type="PROSITE" id="PS50110">
    <property type="entry name" value="RESPONSE_REGULATORY"/>
    <property type="match status" value="1"/>
</dbReference>
<dbReference type="InterPro" id="IPR000792">
    <property type="entry name" value="Tscrpt_reg_LuxR_C"/>
</dbReference>
<organism evidence="8 9">
    <name type="scientific">Streptomyces xantholiticus</name>
    <dbReference type="NCBI Taxonomy" id="68285"/>
    <lineage>
        <taxon>Bacteria</taxon>
        <taxon>Bacillati</taxon>
        <taxon>Actinomycetota</taxon>
        <taxon>Actinomycetes</taxon>
        <taxon>Kitasatosporales</taxon>
        <taxon>Streptomycetaceae</taxon>
        <taxon>Streptomyces</taxon>
    </lineage>
</organism>
<keyword evidence="9" id="KW-1185">Reference proteome</keyword>
<evidence type="ECO:0000259" key="7">
    <source>
        <dbReference type="PROSITE" id="PS50110"/>
    </source>
</evidence>
<evidence type="ECO:0000256" key="1">
    <source>
        <dbReference type="ARBA" id="ARBA00022553"/>
    </source>
</evidence>
<dbReference type="CDD" id="cd17535">
    <property type="entry name" value="REC_NarL-like"/>
    <property type="match status" value="1"/>
</dbReference>
<dbReference type="RefSeq" id="WP_351978300.1">
    <property type="nucleotide sequence ID" value="NZ_JBEPBX010000033.1"/>
</dbReference>
<dbReference type="SMART" id="SM00448">
    <property type="entry name" value="REC"/>
    <property type="match status" value="1"/>
</dbReference>
<evidence type="ECO:0000259" key="6">
    <source>
        <dbReference type="PROSITE" id="PS50043"/>
    </source>
</evidence>
<reference evidence="8 9" key="1">
    <citation type="submission" date="2024-06" db="EMBL/GenBank/DDBJ databases">
        <title>The Natural Products Discovery Center: Release of the First 8490 Sequenced Strains for Exploring Actinobacteria Biosynthetic Diversity.</title>
        <authorList>
            <person name="Kalkreuter E."/>
            <person name="Kautsar S.A."/>
            <person name="Yang D."/>
            <person name="Bader C.D."/>
            <person name="Teijaro C.N."/>
            <person name="Fluegel L."/>
            <person name="Davis C.M."/>
            <person name="Simpson J.R."/>
            <person name="Lauterbach L."/>
            <person name="Steele A.D."/>
            <person name="Gui C."/>
            <person name="Meng S."/>
            <person name="Li G."/>
            <person name="Viehrig K."/>
            <person name="Ye F."/>
            <person name="Su P."/>
            <person name="Kiefer A.F."/>
            <person name="Nichols A."/>
            <person name="Cepeda A.J."/>
            <person name="Yan W."/>
            <person name="Fan B."/>
            <person name="Jiang Y."/>
            <person name="Adhikari A."/>
            <person name="Zheng C.-J."/>
            <person name="Schuster L."/>
            <person name="Cowan T.M."/>
            <person name="Smanski M.J."/>
            <person name="Chevrette M.G."/>
            <person name="De Carvalho L.P.S."/>
            <person name="Shen B."/>
        </authorList>
    </citation>
    <scope>NUCLEOTIDE SEQUENCE [LARGE SCALE GENOMIC DNA]</scope>
    <source>
        <strain evidence="8 9">NPDC000837</strain>
    </source>
</reference>
<evidence type="ECO:0000313" key="9">
    <source>
        <dbReference type="Proteomes" id="UP001445472"/>
    </source>
</evidence>
<name>A0ABV1V3L9_9ACTN</name>
<keyword evidence="2" id="KW-0805">Transcription regulation</keyword>
<keyword evidence="1 5" id="KW-0597">Phosphoprotein</keyword>
<dbReference type="PROSITE" id="PS00622">
    <property type="entry name" value="HTH_LUXR_1"/>
    <property type="match status" value="1"/>
</dbReference>
<dbReference type="EMBL" id="JBEPBX010000033">
    <property type="protein sequence ID" value="MER6617126.1"/>
    <property type="molecule type" value="Genomic_DNA"/>
</dbReference>
<evidence type="ECO:0000256" key="3">
    <source>
        <dbReference type="ARBA" id="ARBA00023125"/>
    </source>
</evidence>
<comment type="caution">
    <text evidence="8">The sequence shown here is derived from an EMBL/GenBank/DDBJ whole genome shotgun (WGS) entry which is preliminary data.</text>
</comment>
<sequence length="225" mass="23449">MPYDLRPPVRVLLVDDEELVRTALHRILDFADAITVAGACDGPDAVAAARRLAPDVVLLDIDMPSANGLDVLRDLRALPEPPVVAMLTALDRADHVERALQGGASGFLLKTTEPRLFVDAVRLLAAGGVICTPPGSAGVLGRRLRSAPAAAPAGPEDLTGLTDRERDVLALIAAGLPNADIATHLGMGVTTVKTHIGALKRKLAVTSRVALAAVVHRSAGGRDQE</sequence>
<dbReference type="InterPro" id="IPR058245">
    <property type="entry name" value="NreC/VraR/RcsB-like_REC"/>
</dbReference>
<dbReference type="InterPro" id="IPR001789">
    <property type="entry name" value="Sig_transdc_resp-reg_receiver"/>
</dbReference>
<dbReference type="Gene3D" id="3.40.50.2300">
    <property type="match status" value="1"/>
</dbReference>
<dbReference type="InterPro" id="IPR039420">
    <property type="entry name" value="WalR-like"/>
</dbReference>
<feature type="modified residue" description="4-aspartylphosphate" evidence="5">
    <location>
        <position position="60"/>
    </location>
</feature>
<dbReference type="InterPro" id="IPR011006">
    <property type="entry name" value="CheY-like_superfamily"/>
</dbReference>
<dbReference type="PROSITE" id="PS50043">
    <property type="entry name" value="HTH_LUXR_2"/>
    <property type="match status" value="1"/>
</dbReference>
<keyword evidence="4" id="KW-0804">Transcription</keyword>
<dbReference type="SUPFAM" id="SSF46894">
    <property type="entry name" value="C-terminal effector domain of the bipartite response regulators"/>
    <property type="match status" value="1"/>
</dbReference>
<dbReference type="InterPro" id="IPR016032">
    <property type="entry name" value="Sig_transdc_resp-reg_C-effctor"/>
</dbReference>
<dbReference type="SMART" id="SM00421">
    <property type="entry name" value="HTH_LUXR"/>
    <property type="match status" value="1"/>
</dbReference>
<feature type="domain" description="Response regulatory" evidence="7">
    <location>
        <begin position="10"/>
        <end position="125"/>
    </location>
</feature>
<evidence type="ECO:0000256" key="2">
    <source>
        <dbReference type="ARBA" id="ARBA00023015"/>
    </source>
</evidence>
<dbReference type="Proteomes" id="UP001445472">
    <property type="component" value="Unassembled WGS sequence"/>
</dbReference>
<feature type="domain" description="HTH luxR-type" evidence="6">
    <location>
        <begin position="154"/>
        <end position="219"/>
    </location>
</feature>
<evidence type="ECO:0000256" key="5">
    <source>
        <dbReference type="PROSITE-ProRule" id="PRU00169"/>
    </source>
</evidence>
<dbReference type="Pfam" id="PF00072">
    <property type="entry name" value="Response_reg"/>
    <property type="match status" value="1"/>
</dbReference>
<evidence type="ECO:0000313" key="8">
    <source>
        <dbReference type="EMBL" id="MER6617126.1"/>
    </source>
</evidence>
<protein>
    <submittedName>
        <fullName evidence="8">Response regulator transcription factor</fullName>
    </submittedName>
</protein>
<dbReference type="PANTHER" id="PTHR43214">
    <property type="entry name" value="TWO-COMPONENT RESPONSE REGULATOR"/>
    <property type="match status" value="1"/>
</dbReference>
<dbReference type="PRINTS" id="PR00038">
    <property type="entry name" value="HTHLUXR"/>
</dbReference>
<keyword evidence="3" id="KW-0238">DNA-binding</keyword>
<evidence type="ECO:0000256" key="4">
    <source>
        <dbReference type="ARBA" id="ARBA00023163"/>
    </source>
</evidence>
<dbReference type="CDD" id="cd06170">
    <property type="entry name" value="LuxR_C_like"/>
    <property type="match status" value="1"/>
</dbReference>
<dbReference type="SUPFAM" id="SSF52172">
    <property type="entry name" value="CheY-like"/>
    <property type="match status" value="1"/>
</dbReference>
<accession>A0ABV1V3L9</accession>
<dbReference type="Pfam" id="PF00196">
    <property type="entry name" value="GerE"/>
    <property type="match status" value="1"/>
</dbReference>
<proteinExistence type="predicted"/>